<dbReference type="GO" id="GO:0004519">
    <property type="term" value="F:endonuclease activity"/>
    <property type="evidence" value="ECO:0007669"/>
    <property type="project" value="UniProtKB-KW"/>
</dbReference>
<evidence type="ECO:0000313" key="8">
    <source>
        <dbReference type="EMBL" id="CAC5341111.1"/>
    </source>
</evidence>
<proteinExistence type="inferred from homology"/>
<dbReference type="GO" id="GO:0006310">
    <property type="term" value="P:DNA recombination"/>
    <property type="evidence" value="ECO:0007669"/>
    <property type="project" value="UniProtKB-KW"/>
</dbReference>
<dbReference type="SUPFAM" id="SSF56300">
    <property type="entry name" value="Metallo-dependent phosphatases"/>
    <property type="match status" value="1"/>
</dbReference>
<evidence type="ECO:0000256" key="4">
    <source>
        <dbReference type="ARBA" id="ARBA00022801"/>
    </source>
</evidence>
<keyword evidence="6" id="KW-0255">Endonuclease</keyword>
<evidence type="ECO:0000256" key="6">
    <source>
        <dbReference type="RuleBase" id="RU363069"/>
    </source>
</evidence>
<dbReference type="InterPro" id="IPR004593">
    <property type="entry name" value="SbcD"/>
</dbReference>
<evidence type="ECO:0000256" key="2">
    <source>
        <dbReference type="ARBA" id="ARBA00013365"/>
    </source>
</evidence>
<comment type="similarity">
    <text evidence="1 6">Belongs to the SbcD family.</text>
</comment>
<dbReference type="AlphaFoldDB" id="A0A6J7ZHN4"/>
<reference evidence="8" key="1">
    <citation type="submission" date="2020-05" db="EMBL/GenBank/DDBJ databases">
        <authorList>
            <consortium name="Genoscope - CEA"/>
            <person name="William W."/>
        </authorList>
    </citation>
    <scope>NUCLEOTIDE SEQUENCE [LARGE SCALE GENOMIC DNA]</scope>
    <source>
        <strain evidence="8">PCC 7821</strain>
    </source>
</reference>
<keyword evidence="6" id="KW-0235">DNA replication</keyword>
<keyword evidence="3 6" id="KW-0540">Nuclease</keyword>
<dbReference type="GO" id="GO:0006260">
    <property type="term" value="P:DNA replication"/>
    <property type="evidence" value="ECO:0007669"/>
    <property type="project" value="UniProtKB-KW"/>
</dbReference>
<dbReference type="InterPro" id="IPR004843">
    <property type="entry name" value="Calcineurin-like_PHP"/>
</dbReference>
<dbReference type="InterPro" id="IPR029052">
    <property type="entry name" value="Metallo-depent_PP-like"/>
</dbReference>
<name>A0A6J7ZHN4_PLARU</name>
<keyword evidence="4 6" id="KW-0378">Hydrolase</keyword>
<dbReference type="PANTHER" id="PTHR30337:SF0">
    <property type="entry name" value="NUCLEASE SBCCD SUBUNIT D"/>
    <property type="match status" value="1"/>
</dbReference>
<feature type="domain" description="Calcineurin-like phosphoesterase" evidence="7">
    <location>
        <begin position="2"/>
        <end position="234"/>
    </location>
</feature>
<comment type="subunit">
    <text evidence="6">Heterodimer of SbcC and SbcD.</text>
</comment>
<sequence>MIKILHLSDIHLGSGFSHGQINPETGLNTRLEDFTATLGRCIDRAIAEPVDLVLFGGDAFPDATPAPYVKQAFAAQFRRLVDAEIPTVLLVGNHDQHSQGQGGASLGIYRTLGVPGFVVGDSLATHTIQTRNGAIQIITLPWLTRSTLLTRPETEGLSLEAVNQLLIDRLTVVLEGEIRQLDPKLPTILLGHLMADKANLGAERFLAVGKGFNIPLSLLTRSCFEYVALGHVHKHQNLNRTNDPPVIYPGSIERVDFSEEKEDKGFILIEVEKGQVKWQFCPLTVRSFCTIKVDLSKSDDPLQTLIKVIEKNHIQDAVVRLIYQLRSDQLDLINNTELYQLLSAAHSYTIKPELVSQLARPRLPELDSGSSIDPLDALKTYLTSREDLLGFQTEMIEAAQLLLAGE</sequence>
<dbReference type="Proteomes" id="UP000196521">
    <property type="component" value="Unassembled WGS sequence"/>
</dbReference>
<evidence type="ECO:0000259" key="7">
    <source>
        <dbReference type="Pfam" id="PF00149"/>
    </source>
</evidence>
<keyword evidence="9" id="KW-1185">Reference proteome</keyword>
<evidence type="ECO:0000313" key="9">
    <source>
        <dbReference type="Proteomes" id="UP000196521"/>
    </source>
</evidence>
<dbReference type="InterPro" id="IPR041796">
    <property type="entry name" value="Mre11_N"/>
</dbReference>
<dbReference type="GO" id="GO:0008408">
    <property type="term" value="F:3'-5' exonuclease activity"/>
    <property type="evidence" value="ECO:0007669"/>
    <property type="project" value="InterPro"/>
</dbReference>
<comment type="function">
    <text evidence="6">SbcCD cleaves DNA hairpin structures. These structures can inhibit DNA replication and are intermediates in certain DNA recombination reactions. The complex acts as a 3'-&gt;5' double strand exonuclease that can open hairpins. It also has a 5' single-strand endonuclease activity.</text>
</comment>
<dbReference type="EMBL" id="CZCZ02000007">
    <property type="protein sequence ID" value="CAC5341111.1"/>
    <property type="molecule type" value="Genomic_DNA"/>
</dbReference>
<dbReference type="CDD" id="cd00840">
    <property type="entry name" value="MPP_Mre11_N"/>
    <property type="match status" value="1"/>
</dbReference>
<dbReference type="PANTHER" id="PTHR30337">
    <property type="entry name" value="COMPONENT OF ATP-DEPENDENT DSDNA EXONUCLEASE"/>
    <property type="match status" value="1"/>
</dbReference>
<evidence type="ECO:0000256" key="1">
    <source>
        <dbReference type="ARBA" id="ARBA00010555"/>
    </source>
</evidence>
<evidence type="ECO:0000256" key="3">
    <source>
        <dbReference type="ARBA" id="ARBA00022722"/>
    </source>
</evidence>
<dbReference type="NCBIfam" id="TIGR00619">
    <property type="entry name" value="sbcd"/>
    <property type="match status" value="1"/>
</dbReference>
<dbReference type="RefSeq" id="WP_026787518.1">
    <property type="nucleotide sequence ID" value="NZ_LR812491.1"/>
</dbReference>
<keyword evidence="6" id="KW-0233">DNA recombination</keyword>
<keyword evidence="5 6" id="KW-0269">Exonuclease</keyword>
<protein>
    <recommendedName>
        <fullName evidence="2 6">Nuclease SbcCD subunit D</fullName>
    </recommendedName>
</protein>
<dbReference type="Gene3D" id="3.60.21.10">
    <property type="match status" value="1"/>
</dbReference>
<gene>
    <name evidence="6 8" type="primary">sbcD</name>
    <name evidence="8" type="ORF">PLAN_120307</name>
</gene>
<dbReference type="Pfam" id="PF00149">
    <property type="entry name" value="Metallophos"/>
    <property type="match status" value="1"/>
</dbReference>
<evidence type="ECO:0000256" key="5">
    <source>
        <dbReference type="ARBA" id="ARBA00022839"/>
    </source>
</evidence>
<comment type="caution">
    <text evidence="8">The sequence shown here is derived from an EMBL/GenBank/DDBJ whole genome shotgun (WGS) entry which is preliminary data.</text>
</comment>
<accession>A0A6J7ZHN4</accession>
<dbReference type="InterPro" id="IPR050535">
    <property type="entry name" value="DNA_Repair-Maintenance_Comp"/>
</dbReference>
<organism evidence="8 9">
    <name type="scientific">Planktothrix rubescens CCAP 1459/22</name>
    <dbReference type="NCBI Taxonomy" id="329571"/>
    <lineage>
        <taxon>Bacteria</taxon>
        <taxon>Bacillati</taxon>
        <taxon>Cyanobacteriota</taxon>
        <taxon>Cyanophyceae</taxon>
        <taxon>Oscillatoriophycideae</taxon>
        <taxon>Oscillatoriales</taxon>
        <taxon>Microcoleaceae</taxon>
        <taxon>Planktothrix</taxon>
    </lineage>
</organism>